<feature type="transmembrane region" description="Helical" evidence="1">
    <location>
        <begin position="403"/>
        <end position="420"/>
    </location>
</feature>
<reference evidence="2" key="1">
    <citation type="submission" date="2018-05" db="EMBL/GenBank/DDBJ databases">
        <authorList>
            <person name="Lanie J.A."/>
            <person name="Ng W.-L."/>
            <person name="Kazmierczak K.M."/>
            <person name="Andrzejewski T.M."/>
            <person name="Davidsen T.M."/>
            <person name="Wayne K.J."/>
            <person name="Tettelin H."/>
            <person name="Glass J.I."/>
            <person name="Rusch D."/>
            <person name="Podicherti R."/>
            <person name="Tsui H.-C.T."/>
            <person name="Winkler M.E."/>
        </authorList>
    </citation>
    <scope>NUCLEOTIDE SEQUENCE</scope>
</reference>
<dbReference type="AlphaFoldDB" id="A0A381PRJ4"/>
<organism evidence="2">
    <name type="scientific">marine metagenome</name>
    <dbReference type="NCBI Taxonomy" id="408172"/>
    <lineage>
        <taxon>unclassified sequences</taxon>
        <taxon>metagenomes</taxon>
        <taxon>ecological metagenomes</taxon>
    </lineage>
</organism>
<feature type="transmembrane region" description="Helical" evidence="1">
    <location>
        <begin position="317"/>
        <end position="335"/>
    </location>
</feature>
<keyword evidence="1" id="KW-0472">Membrane</keyword>
<keyword evidence="1" id="KW-1133">Transmembrane helix</keyword>
<feature type="transmembrane region" description="Helical" evidence="1">
    <location>
        <begin position="372"/>
        <end position="391"/>
    </location>
</feature>
<feature type="transmembrane region" description="Helical" evidence="1">
    <location>
        <begin position="135"/>
        <end position="154"/>
    </location>
</feature>
<feature type="transmembrane region" description="Helical" evidence="1">
    <location>
        <begin position="260"/>
        <end position="280"/>
    </location>
</feature>
<accession>A0A381PRJ4</accession>
<feature type="transmembrane region" description="Helical" evidence="1">
    <location>
        <begin position="166"/>
        <end position="183"/>
    </location>
</feature>
<feature type="transmembrane region" description="Helical" evidence="1">
    <location>
        <begin position="102"/>
        <end position="123"/>
    </location>
</feature>
<feature type="transmembrane region" description="Helical" evidence="1">
    <location>
        <begin position="340"/>
        <end position="360"/>
    </location>
</feature>
<sequence>VSYLLNLQRLEQRPIRTIIVIAAVLAFAYILAMTSSLGWNDQIMNGDAIQYYAYLRSLVFDRDVDFINDYRLLYGTSNASNIWLSSRTPTGLAVNLMSIGPALLWLPFFLIACGLVALAQVIGFSIPFDGVAMPFQLSAGIAGLTYGATGIYLCYKICKQLYPRHAALWATLVAWLATPTIYYNLVSPAYSHATAVFSVSVFIFVWLRTIENRKLTRYAMLGALGGLTMLVRWQDGVLLLLPTFELVHEIARKRISINHAMSRLIVVGAGAFVVFLPQMIAWQQMYGQLLLTPQGEDFMRWGAPQVTEVLFSTKHGLFSWTPAIIPAVIGLACLVRQHGLVGWSSVGLITTTIYINASVIDWWAGEAFGARRFISMTPLFALGLTALISGLDWRQWQARIRAVAIFLIVSNMLFLTQYQLSMHGYDELAPYPTTVKQILVDRFLLPIQLLSHWTRQ</sequence>
<evidence type="ECO:0000256" key="1">
    <source>
        <dbReference type="SAM" id="Phobius"/>
    </source>
</evidence>
<proteinExistence type="predicted"/>
<gene>
    <name evidence="2" type="ORF">METZ01_LOCUS22530</name>
</gene>
<protein>
    <submittedName>
        <fullName evidence="2">Uncharacterized protein</fullName>
    </submittedName>
</protein>
<name>A0A381PRJ4_9ZZZZ</name>
<keyword evidence="1" id="KW-0812">Transmembrane</keyword>
<feature type="transmembrane region" description="Helical" evidence="1">
    <location>
        <begin position="189"/>
        <end position="207"/>
    </location>
</feature>
<feature type="transmembrane region" description="Helical" evidence="1">
    <location>
        <begin position="15"/>
        <end position="34"/>
    </location>
</feature>
<dbReference type="EMBL" id="UINC01001069">
    <property type="protein sequence ID" value="SUZ69676.1"/>
    <property type="molecule type" value="Genomic_DNA"/>
</dbReference>
<feature type="non-terminal residue" evidence="2">
    <location>
        <position position="1"/>
    </location>
</feature>
<evidence type="ECO:0000313" key="2">
    <source>
        <dbReference type="EMBL" id="SUZ69676.1"/>
    </source>
</evidence>